<dbReference type="InterPro" id="IPR035992">
    <property type="entry name" value="Ricin_B-like_lectins"/>
</dbReference>
<feature type="domain" description="CBM6" evidence="3">
    <location>
        <begin position="26"/>
        <end position="152"/>
    </location>
</feature>
<dbReference type="PANTHER" id="PTHR40469">
    <property type="entry name" value="SECRETED GLYCOSYL HYDROLASE"/>
    <property type="match status" value="1"/>
</dbReference>
<evidence type="ECO:0000256" key="1">
    <source>
        <dbReference type="ARBA" id="ARBA00022729"/>
    </source>
</evidence>
<feature type="compositionally biased region" description="Low complexity" evidence="2">
    <location>
        <begin position="13"/>
        <end position="24"/>
    </location>
</feature>
<dbReference type="InterPro" id="IPR000772">
    <property type="entry name" value="Ricin_B_lectin"/>
</dbReference>
<dbReference type="PANTHER" id="PTHR40469:SF2">
    <property type="entry name" value="GALACTOSE-BINDING DOMAIN-LIKE SUPERFAMILY PROTEIN"/>
    <property type="match status" value="1"/>
</dbReference>
<feature type="compositionally biased region" description="Basic residues" evidence="2">
    <location>
        <begin position="1"/>
        <end position="12"/>
    </location>
</feature>
<dbReference type="SUPFAM" id="SSF49785">
    <property type="entry name" value="Galactose-binding domain-like"/>
    <property type="match status" value="1"/>
</dbReference>
<dbReference type="InterPro" id="IPR006584">
    <property type="entry name" value="Cellulose-bd_IV"/>
</dbReference>
<dbReference type="SUPFAM" id="SSF50370">
    <property type="entry name" value="Ricin B-like lectins"/>
    <property type="match status" value="1"/>
</dbReference>
<dbReference type="Pfam" id="PF00652">
    <property type="entry name" value="Ricin_B_lectin"/>
    <property type="match status" value="1"/>
</dbReference>
<sequence>MGRRVHRQRRQRPPAADLAQAAHHPTPPPAGGALHHLRGRQQVLQGHREGGQTVGDIHNGDWIAFTPYSLGGQTTFSARVSSAGAGGTLQVRLGSPTGTVLGSATVPVTGGWDAFTTVQGALAGAPAGSSTLYLTFAGGAGALYDVDSFTIGGSGVGPVVGASGKCADVDGGATADGTKVQLWTCNGTQAQTWSRAGQTWKALGKCLDISGGSTADGALVQLWTCNGTGAQNWVAGTGGTLVNPQSNKCLDASGGATADGTRLIIWTCHGGTNQRWTTP</sequence>
<dbReference type="PROSITE" id="PS51175">
    <property type="entry name" value="CBM6"/>
    <property type="match status" value="1"/>
</dbReference>
<dbReference type="Pfam" id="PF03422">
    <property type="entry name" value="CBM_6"/>
    <property type="match status" value="1"/>
</dbReference>
<dbReference type="CDD" id="cd04084">
    <property type="entry name" value="CBM6_xylanase-like"/>
    <property type="match status" value="1"/>
</dbReference>
<protein>
    <submittedName>
        <fullName evidence="4">RICIN domain-containing protein</fullName>
    </submittedName>
</protein>
<dbReference type="EMBL" id="JBHTEY010000004">
    <property type="protein sequence ID" value="MFC7614320.1"/>
    <property type="molecule type" value="Genomic_DNA"/>
</dbReference>
<evidence type="ECO:0000256" key="2">
    <source>
        <dbReference type="SAM" id="MobiDB-lite"/>
    </source>
</evidence>
<evidence type="ECO:0000313" key="5">
    <source>
        <dbReference type="Proteomes" id="UP001596512"/>
    </source>
</evidence>
<dbReference type="InterPro" id="IPR005084">
    <property type="entry name" value="CBM6"/>
</dbReference>
<dbReference type="CDD" id="cd23451">
    <property type="entry name" value="beta-trefoil_Ricin_laminarinase"/>
    <property type="match status" value="1"/>
</dbReference>
<keyword evidence="5" id="KW-1185">Reference proteome</keyword>
<organism evidence="4 5">
    <name type="scientific">Actinokineospora soli</name>
    <dbReference type="NCBI Taxonomy" id="1048753"/>
    <lineage>
        <taxon>Bacteria</taxon>
        <taxon>Bacillati</taxon>
        <taxon>Actinomycetota</taxon>
        <taxon>Actinomycetes</taxon>
        <taxon>Pseudonocardiales</taxon>
        <taxon>Pseudonocardiaceae</taxon>
        <taxon>Actinokineospora</taxon>
    </lineage>
</organism>
<dbReference type="Gene3D" id="2.60.120.260">
    <property type="entry name" value="Galactose-binding domain-like"/>
    <property type="match status" value="1"/>
</dbReference>
<dbReference type="SMART" id="SM00606">
    <property type="entry name" value="CBD_IV"/>
    <property type="match status" value="1"/>
</dbReference>
<evidence type="ECO:0000313" key="4">
    <source>
        <dbReference type="EMBL" id="MFC7614320.1"/>
    </source>
</evidence>
<dbReference type="PROSITE" id="PS50231">
    <property type="entry name" value="RICIN_B_LECTIN"/>
    <property type="match status" value="1"/>
</dbReference>
<keyword evidence="1" id="KW-0732">Signal</keyword>
<dbReference type="InterPro" id="IPR008979">
    <property type="entry name" value="Galactose-bd-like_sf"/>
</dbReference>
<dbReference type="Gene3D" id="2.80.10.50">
    <property type="match status" value="3"/>
</dbReference>
<accession>A0ABW2TMQ6</accession>
<evidence type="ECO:0000259" key="3">
    <source>
        <dbReference type="PROSITE" id="PS51175"/>
    </source>
</evidence>
<gene>
    <name evidence="4" type="ORF">ACFQV2_13055</name>
</gene>
<dbReference type="SMART" id="SM00458">
    <property type="entry name" value="RICIN"/>
    <property type="match status" value="1"/>
</dbReference>
<name>A0ABW2TMQ6_9PSEU</name>
<proteinExistence type="predicted"/>
<reference evidence="5" key="1">
    <citation type="journal article" date="2019" name="Int. J. Syst. Evol. Microbiol.">
        <title>The Global Catalogue of Microorganisms (GCM) 10K type strain sequencing project: providing services to taxonomists for standard genome sequencing and annotation.</title>
        <authorList>
            <consortium name="The Broad Institute Genomics Platform"/>
            <consortium name="The Broad Institute Genome Sequencing Center for Infectious Disease"/>
            <person name="Wu L."/>
            <person name="Ma J."/>
        </authorList>
    </citation>
    <scope>NUCLEOTIDE SEQUENCE [LARGE SCALE GENOMIC DNA]</scope>
    <source>
        <strain evidence="5">JCM 17695</strain>
    </source>
</reference>
<feature type="region of interest" description="Disordered" evidence="2">
    <location>
        <begin position="1"/>
        <end position="34"/>
    </location>
</feature>
<comment type="caution">
    <text evidence="4">The sequence shown here is derived from an EMBL/GenBank/DDBJ whole genome shotgun (WGS) entry which is preliminary data.</text>
</comment>
<dbReference type="Proteomes" id="UP001596512">
    <property type="component" value="Unassembled WGS sequence"/>
</dbReference>